<protein>
    <submittedName>
        <fullName evidence="1">Uncharacterized protein</fullName>
    </submittedName>
</protein>
<dbReference type="RefSeq" id="XP_004258632.1">
    <property type="nucleotide sequence ID" value="XM_004258584.1"/>
</dbReference>
<proteinExistence type="predicted"/>
<dbReference type="OrthoDB" id="10303345at2759"/>
<accession>A0A0A1UDH1</accession>
<dbReference type="OMA" id="CNKEIIP"/>
<keyword evidence="2" id="KW-1185">Reference proteome</keyword>
<dbReference type="Proteomes" id="UP000014680">
    <property type="component" value="Unassembled WGS sequence"/>
</dbReference>
<gene>
    <name evidence="1" type="ORF">EIN_397610</name>
</gene>
<evidence type="ECO:0000313" key="1">
    <source>
        <dbReference type="EMBL" id="ELP91861.1"/>
    </source>
</evidence>
<dbReference type="VEuPathDB" id="AmoebaDB:EIN_397610"/>
<organism evidence="1 2">
    <name type="scientific">Entamoeba invadens IP1</name>
    <dbReference type="NCBI Taxonomy" id="370355"/>
    <lineage>
        <taxon>Eukaryota</taxon>
        <taxon>Amoebozoa</taxon>
        <taxon>Evosea</taxon>
        <taxon>Archamoebae</taxon>
        <taxon>Mastigamoebida</taxon>
        <taxon>Entamoebidae</taxon>
        <taxon>Entamoeba</taxon>
    </lineage>
</organism>
<dbReference type="GeneID" id="14890939"/>
<evidence type="ECO:0000313" key="2">
    <source>
        <dbReference type="Proteomes" id="UP000014680"/>
    </source>
</evidence>
<dbReference type="EMBL" id="KB206411">
    <property type="protein sequence ID" value="ELP91861.1"/>
    <property type="molecule type" value="Genomic_DNA"/>
</dbReference>
<dbReference type="KEGG" id="eiv:EIN_397610"/>
<sequence length="190" mass="22085">MNEKSMFDSEVVRDANEMARLTDVMYFGNIKKEAHILAADEAMLLQRQKVLFLSNELLAQAKISEEKEAALRIDLNTDKKTEIIKQTPLLFQLSAHLDQLIKQRKDLLKKHEALSEKLDGQIYEVKKQAQTQMNFKRENDLTGKIVSMKGDLDVGVLICNKEIIPFDMRRMTKEERQRCLCEIVLKMKED</sequence>
<name>A0A0A1UDH1_ENTIV</name>
<reference evidence="1 2" key="1">
    <citation type="submission" date="2012-10" db="EMBL/GenBank/DDBJ databases">
        <authorList>
            <person name="Zafar N."/>
            <person name="Inman J."/>
            <person name="Hall N."/>
            <person name="Lorenzi H."/>
            <person name="Caler E."/>
        </authorList>
    </citation>
    <scope>NUCLEOTIDE SEQUENCE [LARGE SCALE GENOMIC DNA]</scope>
    <source>
        <strain evidence="1 2">IP1</strain>
    </source>
</reference>
<dbReference type="AlphaFoldDB" id="A0A0A1UDH1"/>